<dbReference type="Pfam" id="PF01743">
    <property type="entry name" value="PolyA_pol"/>
    <property type="match status" value="1"/>
</dbReference>
<name>A0A1N7M394_9RHOB</name>
<gene>
    <name evidence="11" type="ORF">SAMN05421774_102378</name>
</gene>
<dbReference type="PANTHER" id="PTHR46173">
    <property type="entry name" value="CCA TRNA NUCLEOTIDYLTRANSFERASE 1, MITOCHONDRIAL"/>
    <property type="match status" value="1"/>
</dbReference>
<dbReference type="PANTHER" id="PTHR46173:SF1">
    <property type="entry name" value="CCA TRNA NUCLEOTIDYLTRANSFERASE 1, MITOCHONDRIAL"/>
    <property type="match status" value="1"/>
</dbReference>
<dbReference type="STRING" id="1086013.SAMN05421774_102378"/>
<dbReference type="Proteomes" id="UP000186141">
    <property type="component" value="Unassembled WGS sequence"/>
</dbReference>
<dbReference type="EMBL" id="FTOT01000002">
    <property type="protein sequence ID" value="SIS80512.1"/>
    <property type="molecule type" value="Genomic_DNA"/>
</dbReference>
<evidence type="ECO:0000256" key="3">
    <source>
        <dbReference type="ARBA" id="ARBA00022694"/>
    </source>
</evidence>
<feature type="domain" description="tRNA nucleotidyltransferase/poly(A) polymerase RNA and SrmB- binding" evidence="10">
    <location>
        <begin position="183"/>
        <end position="239"/>
    </location>
</feature>
<dbReference type="InterPro" id="IPR043519">
    <property type="entry name" value="NT_sf"/>
</dbReference>
<evidence type="ECO:0000259" key="10">
    <source>
        <dbReference type="Pfam" id="PF12627"/>
    </source>
</evidence>
<dbReference type="SUPFAM" id="SSF81891">
    <property type="entry name" value="Poly A polymerase C-terminal region-like"/>
    <property type="match status" value="1"/>
</dbReference>
<evidence type="ECO:0000313" key="11">
    <source>
        <dbReference type="EMBL" id="SIS80512.1"/>
    </source>
</evidence>
<dbReference type="GO" id="GO:0008033">
    <property type="term" value="P:tRNA processing"/>
    <property type="evidence" value="ECO:0007669"/>
    <property type="project" value="UniProtKB-KW"/>
</dbReference>
<keyword evidence="5" id="KW-0479">Metal-binding</keyword>
<keyword evidence="3" id="KW-0819">tRNA processing</keyword>
<keyword evidence="12" id="KW-1185">Reference proteome</keyword>
<dbReference type="GO" id="GO:0046872">
    <property type="term" value="F:metal ion binding"/>
    <property type="evidence" value="ECO:0007669"/>
    <property type="project" value="UniProtKB-KW"/>
</dbReference>
<keyword evidence="4" id="KW-0548">Nucleotidyltransferase</keyword>
<dbReference type="OrthoDB" id="9805698at2"/>
<dbReference type="GO" id="GO:0000166">
    <property type="term" value="F:nucleotide binding"/>
    <property type="evidence" value="ECO:0007669"/>
    <property type="project" value="UniProtKB-KW"/>
</dbReference>
<keyword evidence="2 8" id="KW-0808">Transferase</keyword>
<keyword evidence="8" id="KW-0694">RNA-binding</keyword>
<dbReference type="GO" id="GO:0000049">
    <property type="term" value="F:tRNA binding"/>
    <property type="evidence" value="ECO:0007669"/>
    <property type="project" value="TreeGrafter"/>
</dbReference>
<evidence type="ECO:0000256" key="7">
    <source>
        <dbReference type="ARBA" id="ARBA00022842"/>
    </source>
</evidence>
<organism evidence="11 12">
    <name type="scientific">Gemmobacter megaterium</name>
    <dbReference type="NCBI Taxonomy" id="1086013"/>
    <lineage>
        <taxon>Bacteria</taxon>
        <taxon>Pseudomonadati</taxon>
        <taxon>Pseudomonadota</taxon>
        <taxon>Alphaproteobacteria</taxon>
        <taxon>Rhodobacterales</taxon>
        <taxon>Paracoccaceae</taxon>
        <taxon>Gemmobacter</taxon>
    </lineage>
</organism>
<dbReference type="Gene3D" id="3.30.460.10">
    <property type="entry name" value="Beta Polymerase, domain 2"/>
    <property type="match status" value="1"/>
</dbReference>
<evidence type="ECO:0000256" key="5">
    <source>
        <dbReference type="ARBA" id="ARBA00022723"/>
    </source>
</evidence>
<evidence type="ECO:0000256" key="2">
    <source>
        <dbReference type="ARBA" id="ARBA00022679"/>
    </source>
</evidence>
<evidence type="ECO:0000259" key="9">
    <source>
        <dbReference type="Pfam" id="PF01743"/>
    </source>
</evidence>
<keyword evidence="6" id="KW-0547">Nucleotide-binding</keyword>
<dbReference type="InterPro" id="IPR050264">
    <property type="entry name" value="Bact_CCA-adding_enz_type3_sf"/>
</dbReference>
<dbReference type="RefSeq" id="WP_076529569.1">
    <property type="nucleotide sequence ID" value="NZ_BMEH01000002.1"/>
</dbReference>
<evidence type="ECO:0000256" key="6">
    <source>
        <dbReference type="ARBA" id="ARBA00022741"/>
    </source>
</evidence>
<dbReference type="GO" id="GO:0016779">
    <property type="term" value="F:nucleotidyltransferase activity"/>
    <property type="evidence" value="ECO:0007669"/>
    <property type="project" value="UniProtKB-KW"/>
</dbReference>
<sequence>MKITGDWLAQPGTRALCIALEQAGHQALFVGGCVRNALLGEPVSDLDLATDATPPQVIDIATAAGLKAVPTGIAHGTVTVVAHGIPHEITTFRRDVETFGRHATVAFSRRIEDDAARRDFTMNALYARIDGTVVDPLNGLPDLRARRLRFVGDAHARIAEDYLRILRYFRFHAWYGDVAQGPDPDALAAITSQQDGLDHISRERIGHEMRKLLAAPDPAPSVATMQATGILGRILPGTDARALAPLVHLEADRPVRWQRRLTALGGPDPTPALRLSRAEAACLHHIRQAMTLPLVEAAWRLGAAPALDAALLSAATLGTPLPDGLETRIAQAAAACFPLRAADLPPTLRGPAIGAALKQLESRWIASDFSLTRTELLASLRPDDAPPSL</sequence>
<feature type="domain" description="Poly A polymerase head" evidence="9">
    <location>
        <begin position="29"/>
        <end position="149"/>
    </location>
</feature>
<accession>A0A1N7M394</accession>
<proteinExistence type="inferred from homology"/>
<evidence type="ECO:0000256" key="8">
    <source>
        <dbReference type="RuleBase" id="RU003953"/>
    </source>
</evidence>
<dbReference type="SUPFAM" id="SSF81301">
    <property type="entry name" value="Nucleotidyltransferase"/>
    <property type="match status" value="1"/>
</dbReference>
<evidence type="ECO:0000313" key="12">
    <source>
        <dbReference type="Proteomes" id="UP000186141"/>
    </source>
</evidence>
<dbReference type="PROSITE" id="PS51257">
    <property type="entry name" value="PROKAR_LIPOPROTEIN"/>
    <property type="match status" value="1"/>
</dbReference>
<dbReference type="InterPro" id="IPR032828">
    <property type="entry name" value="PolyA_RNA-bd"/>
</dbReference>
<dbReference type="AlphaFoldDB" id="A0A1N7M394"/>
<dbReference type="Gene3D" id="1.10.3090.10">
    <property type="entry name" value="cca-adding enzyme, domain 2"/>
    <property type="match status" value="1"/>
</dbReference>
<comment type="similarity">
    <text evidence="8">Belongs to the tRNA nucleotidyltransferase/poly(A) polymerase family.</text>
</comment>
<evidence type="ECO:0000256" key="1">
    <source>
        <dbReference type="ARBA" id="ARBA00001946"/>
    </source>
</evidence>
<evidence type="ECO:0000256" key="4">
    <source>
        <dbReference type="ARBA" id="ARBA00022695"/>
    </source>
</evidence>
<dbReference type="CDD" id="cd05398">
    <property type="entry name" value="NT_ClassII-CCAase"/>
    <property type="match status" value="1"/>
</dbReference>
<reference evidence="11 12" key="1">
    <citation type="submission" date="2017-01" db="EMBL/GenBank/DDBJ databases">
        <authorList>
            <person name="Mah S.A."/>
            <person name="Swanson W.J."/>
            <person name="Moy G.W."/>
            <person name="Vacquier V.D."/>
        </authorList>
    </citation>
    <scope>NUCLEOTIDE SEQUENCE [LARGE SCALE GENOMIC DNA]</scope>
    <source>
        <strain evidence="11 12">DSM 26375</strain>
    </source>
</reference>
<dbReference type="InterPro" id="IPR002646">
    <property type="entry name" value="PolA_pol_head_dom"/>
</dbReference>
<protein>
    <submittedName>
        <fullName evidence="11">Poly(A) polymerase</fullName>
    </submittedName>
</protein>
<comment type="cofactor">
    <cofactor evidence="1">
        <name>Mg(2+)</name>
        <dbReference type="ChEBI" id="CHEBI:18420"/>
    </cofactor>
</comment>
<dbReference type="Pfam" id="PF12627">
    <property type="entry name" value="PolyA_pol_RNAbd"/>
    <property type="match status" value="1"/>
</dbReference>
<keyword evidence="7" id="KW-0460">Magnesium</keyword>